<protein>
    <submittedName>
        <fullName evidence="1">Uncharacterized protein</fullName>
    </submittedName>
</protein>
<reference evidence="1" key="1">
    <citation type="submission" date="2023-07" db="EMBL/GenBank/DDBJ databases">
        <title>Chromosome-level Genome Assembly of Striped Snakehead (Channa striata).</title>
        <authorList>
            <person name="Liu H."/>
        </authorList>
    </citation>
    <scope>NUCLEOTIDE SEQUENCE</scope>
    <source>
        <strain evidence="1">Gz</strain>
        <tissue evidence="1">Muscle</tissue>
    </source>
</reference>
<organism evidence="1 2">
    <name type="scientific">Channa striata</name>
    <name type="common">Snakehead murrel</name>
    <name type="synonym">Ophicephalus striatus</name>
    <dbReference type="NCBI Taxonomy" id="64152"/>
    <lineage>
        <taxon>Eukaryota</taxon>
        <taxon>Metazoa</taxon>
        <taxon>Chordata</taxon>
        <taxon>Craniata</taxon>
        <taxon>Vertebrata</taxon>
        <taxon>Euteleostomi</taxon>
        <taxon>Actinopterygii</taxon>
        <taxon>Neopterygii</taxon>
        <taxon>Teleostei</taxon>
        <taxon>Neoteleostei</taxon>
        <taxon>Acanthomorphata</taxon>
        <taxon>Anabantaria</taxon>
        <taxon>Anabantiformes</taxon>
        <taxon>Channoidei</taxon>
        <taxon>Channidae</taxon>
        <taxon>Channa</taxon>
    </lineage>
</organism>
<comment type="caution">
    <text evidence="1">The sequence shown here is derived from an EMBL/GenBank/DDBJ whole genome shotgun (WGS) entry which is preliminary data.</text>
</comment>
<dbReference type="AlphaFoldDB" id="A0AA88STQ7"/>
<evidence type="ECO:0000313" key="1">
    <source>
        <dbReference type="EMBL" id="KAK2845128.1"/>
    </source>
</evidence>
<dbReference type="Proteomes" id="UP001187415">
    <property type="component" value="Unassembled WGS sequence"/>
</dbReference>
<sequence length="107" mass="11272">MFKSTILWGHSHMQYCINWCHFNQGRGAGGWSPGSPHLLCAAAAVQAAGSSSEIYVGLNKHMSHDSELHVRVIDTSVGGGVMEPAGGGRSAQCELLGLAGKRPRGEV</sequence>
<keyword evidence="2" id="KW-1185">Reference proteome</keyword>
<dbReference type="EMBL" id="JAUPFM010000008">
    <property type="protein sequence ID" value="KAK2845128.1"/>
    <property type="molecule type" value="Genomic_DNA"/>
</dbReference>
<accession>A0AA88STQ7</accession>
<evidence type="ECO:0000313" key="2">
    <source>
        <dbReference type="Proteomes" id="UP001187415"/>
    </source>
</evidence>
<name>A0AA88STQ7_CHASR</name>
<gene>
    <name evidence="1" type="ORF">Q5P01_011787</name>
</gene>
<proteinExistence type="predicted"/>